<proteinExistence type="predicted"/>
<accession>A0A2T6BXQ2</accession>
<evidence type="ECO:0000313" key="3">
    <source>
        <dbReference type="Proteomes" id="UP000244090"/>
    </source>
</evidence>
<protein>
    <submittedName>
        <fullName evidence="2">Uncharacterized protein</fullName>
    </submittedName>
</protein>
<gene>
    <name evidence="2" type="ORF">C8N46_1052</name>
</gene>
<name>A0A2T6BXQ2_9FLAO</name>
<keyword evidence="3" id="KW-1185">Reference proteome</keyword>
<feature type="chain" id="PRO_5015786357" evidence="1">
    <location>
        <begin position="22"/>
        <end position="470"/>
    </location>
</feature>
<dbReference type="RefSeq" id="WP_146169802.1">
    <property type="nucleotide sequence ID" value="NZ_QBKT01000005.1"/>
</dbReference>
<reference evidence="2 3" key="1">
    <citation type="submission" date="2018-04" db="EMBL/GenBank/DDBJ databases">
        <title>Genomic Encyclopedia of Archaeal and Bacterial Type Strains, Phase II (KMG-II): from individual species to whole genera.</title>
        <authorList>
            <person name="Goeker M."/>
        </authorList>
    </citation>
    <scope>NUCLEOTIDE SEQUENCE [LARGE SCALE GENOMIC DNA]</scope>
    <source>
        <strain evidence="2 3">DSM 25731</strain>
    </source>
</reference>
<sequence>MKKRILFLLTISLLYSMHVDAQLYEGSNGDGFDVESRSSITLTNLSLEVIYDGSNGDGYANRLVAAITLNNTSLTVLYDGSNGDGYANRLLTATTLDNTQLAVLYDGSNGDGFANRLLAATTLDNTQLAVLYDGNNGDGYANRLLAATTLDNTQLTVLYNGNNGDGFDLALLTATTLDNTSLTVLYGGSNGDGFDIDSFNGFLDPNQIVDLRIRAKVFLQGPILNPVDDDLMNDNLRAGNLIPKISPYDAGDVIADSNVFNDGGIAGTGAAADNIVDWVWIEIRSSSDNTVVIDQTSALIQRDGDIVALDGTSDVILRGITGSYFVAIKHRNHLGTVTANVIPLSVVSSNVDLANSATSTFGSNARVQLPNGDMALWAGNVNGDTIIQYSGTTPDSPSILSEVLNDAGNFLNFPTYVVVGYNTHDINMDGNTQYTGTTPDTPILLQNVLAHPGNFLNFSTYQILEQLPEN</sequence>
<dbReference type="OrthoDB" id="9813840at2"/>
<dbReference type="AlphaFoldDB" id="A0A2T6BXQ2"/>
<feature type="signal peptide" evidence="1">
    <location>
        <begin position="1"/>
        <end position="21"/>
    </location>
</feature>
<comment type="caution">
    <text evidence="2">The sequence shown here is derived from an EMBL/GenBank/DDBJ whole genome shotgun (WGS) entry which is preliminary data.</text>
</comment>
<evidence type="ECO:0000313" key="2">
    <source>
        <dbReference type="EMBL" id="PTX60848.1"/>
    </source>
</evidence>
<dbReference type="EMBL" id="QBKT01000005">
    <property type="protein sequence ID" value="PTX60848.1"/>
    <property type="molecule type" value="Genomic_DNA"/>
</dbReference>
<keyword evidence="1" id="KW-0732">Signal</keyword>
<organism evidence="2 3">
    <name type="scientific">Kordia periserrulae</name>
    <dbReference type="NCBI Taxonomy" id="701523"/>
    <lineage>
        <taxon>Bacteria</taxon>
        <taxon>Pseudomonadati</taxon>
        <taxon>Bacteroidota</taxon>
        <taxon>Flavobacteriia</taxon>
        <taxon>Flavobacteriales</taxon>
        <taxon>Flavobacteriaceae</taxon>
        <taxon>Kordia</taxon>
    </lineage>
</organism>
<evidence type="ECO:0000256" key="1">
    <source>
        <dbReference type="SAM" id="SignalP"/>
    </source>
</evidence>
<dbReference type="Proteomes" id="UP000244090">
    <property type="component" value="Unassembled WGS sequence"/>
</dbReference>